<keyword evidence="6" id="KW-0472">Membrane</keyword>
<keyword evidence="2" id="KW-0813">Transport</keyword>
<dbReference type="EMBL" id="BAAALD010000087">
    <property type="protein sequence ID" value="GAA1112935.1"/>
    <property type="molecule type" value="Genomic_DNA"/>
</dbReference>
<dbReference type="SUPFAM" id="SSF103473">
    <property type="entry name" value="MFS general substrate transporter"/>
    <property type="match status" value="1"/>
</dbReference>
<evidence type="ECO:0000256" key="5">
    <source>
        <dbReference type="ARBA" id="ARBA00022989"/>
    </source>
</evidence>
<keyword evidence="5" id="KW-1133">Transmembrane helix</keyword>
<evidence type="ECO:0000256" key="2">
    <source>
        <dbReference type="ARBA" id="ARBA00022448"/>
    </source>
</evidence>
<evidence type="ECO:0000313" key="10">
    <source>
        <dbReference type="Proteomes" id="UP001499987"/>
    </source>
</evidence>
<keyword evidence="3" id="KW-1003">Cell membrane</keyword>
<feature type="compositionally biased region" description="Low complexity" evidence="8">
    <location>
        <begin position="117"/>
        <end position="158"/>
    </location>
</feature>
<gene>
    <name evidence="9" type="ORF">GCM10009663_62310</name>
</gene>
<dbReference type="PANTHER" id="PTHR42718:SF46">
    <property type="entry name" value="BLR6921 PROTEIN"/>
    <property type="match status" value="1"/>
</dbReference>
<sequence length="158" mass="15819">MPPTRRPKAVLAVLAGAQFTAVLATPIVNVALPQIRTGVGLSEGGTTRVVIAYGLAFAALLPAGDRAGDRAGDLLGHRRVLIAGRALQGIAAAIAPPRRAPKGTCRGSPPPGPAPGTAPTRRHSAPCSPSTAPTPTSPWASPSAAARRSPAGRPARTA</sequence>
<name>A0ABN1U1Q0_9ACTN</name>
<evidence type="ECO:0000256" key="3">
    <source>
        <dbReference type="ARBA" id="ARBA00022475"/>
    </source>
</evidence>
<evidence type="ECO:0008006" key="11">
    <source>
        <dbReference type="Google" id="ProtNLM"/>
    </source>
</evidence>
<evidence type="ECO:0000256" key="4">
    <source>
        <dbReference type="ARBA" id="ARBA00022692"/>
    </source>
</evidence>
<protein>
    <recommendedName>
        <fullName evidence="11">MFS transporter</fullName>
    </recommendedName>
</protein>
<dbReference type="Proteomes" id="UP001499987">
    <property type="component" value="Unassembled WGS sequence"/>
</dbReference>
<keyword evidence="7" id="KW-0046">Antibiotic resistance</keyword>
<feature type="region of interest" description="Disordered" evidence="8">
    <location>
        <begin position="93"/>
        <end position="158"/>
    </location>
</feature>
<keyword evidence="10" id="KW-1185">Reference proteome</keyword>
<accession>A0ABN1U1Q0</accession>
<keyword evidence="4" id="KW-0812">Transmembrane</keyword>
<proteinExistence type="predicted"/>
<evidence type="ECO:0000256" key="8">
    <source>
        <dbReference type="SAM" id="MobiDB-lite"/>
    </source>
</evidence>
<dbReference type="PANTHER" id="PTHR42718">
    <property type="entry name" value="MAJOR FACILITATOR SUPERFAMILY MULTIDRUG TRANSPORTER MFSC"/>
    <property type="match status" value="1"/>
</dbReference>
<evidence type="ECO:0000256" key="6">
    <source>
        <dbReference type="ARBA" id="ARBA00023136"/>
    </source>
</evidence>
<dbReference type="InterPro" id="IPR036259">
    <property type="entry name" value="MFS_trans_sf"/>
</dbReference>
<comment type="subcellular location">
    <subcellularLocation>
        <location evidence="1">Cell membrane</location>
        <topology evidence="1">Multi-pass membrane protein</topology>
    </subcellularLocation>
</comment>
<organism evidence="9 10">
    <name type="scientific">Kitasatospora arboriphila</name>
    <dbReference type="NCBI Taxonomy" id="258052"/>
    <lineage>
        <taxon>Bacteria</taxon>
        <taxon>Bacillati</taxon>
        <taxon>Actinomycetota</taxon>
        <taxon>Actinomycetes</taxon>
        <taxon>Kitasatosporales</taxon>
        <taxon>Streptomycetaceae</taxon>
        <taxon>Kitasatospora</taxon>
    </lineage>
</organism>
<dbReference type="RefSeq" id="WP_344627075.1">
    <property type="nucleotide sequence ID" value="NZ_BAAALD010000087.1"/>
</dbReference>
<evidence type="ECO:0000256" key="7">
    <source>
        <dbReference type="ARBA" id="ARBA00023251"/>
    </source>
</evidence>
<evidence type="ECO:0000313" key="9">
    <source>
        <dbReference type="EMBL" id="GAA1112935.1"/>
    </source>
</evidence>
<evidence type="ECO:0000256" key="1">
    <source>
        <dbReference type="ARBA" id="ARBA00004651"/>
    </source>
</evidence>
<comment type="caution">
    <text evidence="9">The sequence shown here is derived from an EMBL/GenBank/DDBJ whole genome shotgun (WGS) entry which is preliminary data.</text>
</comment>
<dbReference type="Gene3D" id="1.20.1250.20">
    <property type="entry name" value="MFS general substrate transporter like domains"/>
    <property type="match status" value="1"/>
</dbReference>
<reference evidence="9 10" key="1">
    <citation type="journal article" date="2019" name="Int. J. Syst. Evol. Microbiol.">
        <title>The Global Catalogue of Microorganisms (GCM) 10K type strain sequencing project: providing services to taxonomists for standard genome sequencing and annotation.</title>
        <authorList>
            <consortium name="The Broad Institute Genomics Platform"/>
            <consortium name="The Broad Institute Genome Sequencing Center for Infectious Disease"/>
            <person name="Wu L."/>
            <person name="Ma J."/>
        </authorList>
    </citation>
    <scope>NUCLEOTIDE SEQUENCE [LARGE SCALE GENOMIC DNA]</scope>
    <source>
        <strain evidence="9 10">JCM 13002</strain>
    </source>
</reference>